<dbReference type="Proteomes" id="UP000439983">
    <property type="component" value="Unassembled WGS sequence"/>
</dbReference>
<evidence type="ECO:0000313" key="1">
    <source>
        <dbReference type="EMBL" id="MQX16472.1"/>
    </source>
</evidence>
<dbReference type="EMBL" id="WITC01000061">
    <property type="protein sequence ID" value="MQX16472.1"/>
    <property type="molecule type" value="Genomic_DNA"/>
</dbReference>
<proteinExistence type="predicted"/>
<accession>A0A6N7LFB3</accession>
<sequence>MENASETEVARRSPGIEEALLILIERLALRGVVSADEAEGMLKVIAKSCDASAARASNHFQLIDQLRRLRRDDGSSAIGAQSFDPS</sequence>
<reference evidence="1 2" key="1">
    <citation type="journal article" date="2013" name="Genome Biol.">
        <title>Comparative genomics of the core and accessory genomes of 48 Sinorhizobium strains comprising five genospecies.</title>
        <authorList>
            <person name="Sugawara M."/>
            <person name="Epstein B."/>
            <person name="Badgley B.D."/>
            <person name="Unno T."/>
            <person name="Xu L."/>
            <person name="Reese J."/>
            <person name="Gyaneshwar P."/>
            <person name="Denny R."/>
            <person name="Mudge J."/>
            <person name="Bharti A.K."/>
            <person name="Farmer A.D."/>
            <person name="May G.D."/>
            <person name="Woodward J.E."/>
            <person name="Medigue C."/>
            <person name="Vallenet D."/>
            <person name="Lajus A."/>
            <person name="Rouy Z."/>
            <person name="Martinez-Vaz B."/>
            <person name="Tiffin P."/>
            <person name="Young N.D."/>
            <person name="Sadowsky M.J."/>
        </authorList>
    </citation>
    <scope>NUCLEOTIDE SEQUENCE [LARGE SCALE GENOMIC DNA]</scope>
    <source>
        <strain evidence="1 2">USDA4894</strain>
    </source>
</reference>
<name>A0A6N7LFB3_SINTE</name>
<protein>
    <submittedName>
        <fullName evidence="1">Uncharacterized protein</fullName>
    </submittedName>
</protein>
<organism evidence="1 2">
    <name type="scientific">Sinorhizobium terangae</name>
    <dbReference type="NCBI Taxonomy" id="110322"/>
    <lineage>
        <taxon>Bacteria</taxon>
        <taxon>Pseudomonadati</taxon>
        <taxon>Pseudomonadota</taxon>
        <taxon>Alphaproteobacteria</taxon>
        <taxon>Hyphomicrobiales</taxon>
        <taxon>Rhizobiaceae</taxon>
        <taxon>Sinorhizobium/Ensifer group</taxon>
        <taxon>Sinorhizobium</taxon>
    </lineage>
</organism>
<dbReference type="AlphaFoldDB" id="A0A6N7LFB3"/>
<comment type="caution">
    <text evidence="1">The sequence shown here is derived from an EMBL/GenBank/DDBJ whole genome shotgun (WGS) entry which is preliminary data.</text>
</comment>
<evidence type="ECO:0000313" key="2">
    <source>
        <dbReference type="Proteomes" id="UP000439983"/>
    </source>
</evidence>
<gene>
    <name evidence="1" type="ORF">GHK62_17335</name>
</gene>
<dbReference type="RefSeq" id="WP_153440391.1">
    <property type="nucleotide sequence ID" value="NZ_CP121660.1"/>
</dbReference>
<keyword evidence="2" id="KW-1185">Reference proteome</keyword>